<dbReference type="EMBL" id="CAJVQA010001802">
    <property type="protein sequence ID" value="CAG8526682.1"/>
    <property type="molecule type" value="Genomic_DNA"/>
</dbReference>
<dbReference type="InterPro" id="IPR002355">
    <property type="entry name" value="Cu_oxidase_Cu_BS"/>
</dbReference>
<dbReference type="Gene3D" id="2.60.40.420">
    <property type="entry name" value="Cupredoxins - blue copper proteins"/>
    <property type="match status" value="3"/>
</dbReference>
<dbReference type="FunFam" id="2.60.40.420:FF:000045">
    <property type="entry name" value="Laccase 2"/>
    <property type="match status" value="1"/>
</dbReference>
<evidence type="ECO:0000313" key="8">
    <source>
        <dbReference type="EMBL" id="CAG8526682.1"/>
    </source>
</evidence>
<dbReference type="OrthoDB" id="2121828at2759"/>
<keyword evidence="4" id="KW-0186">Copper</keyword>
<dbReference type="GO" id="GO:0005507">
    <property type="term" value="F:copper ion binding"/>
    <property type="evidence" value="ECO:0007669"/>
    <property type="project" value="InterPro"/>
</dbReference>
<keyword evidence="2" id="KW-0479">Metal-binding</keyword>
<evidence type="ECO:0000256" key="1">
    <source>
        <dbReference type="ARBA" id="ARBA00010609"/>
    </source>
</evidence>
<keyword evidence="3" id="KW-0560">Oxidoreductase</keyword>
<feature type="non-terminal residue" evidence="8">
    <location>
        <position position="1"/>
    </location>
</feature>
<name>A0A9N9FDT1_9GLOM</name>
<evidence type="ECO:0000256" key="4">
    <source>
        <dbReference type="ARBA" id="ARBA00023008"/>
    </source>
</evidence>
<dbReference type="PANTHER" id="PTHR11709:SF511">
    <property type="entry name" value="LACCASE"/>
    <property type="match status" value="1"/>
</dbReference>
<dbReference type="PROSITE" id="PS00080">
    <property type="entry name" value="MULTICOPPER_OXIDASE2"/>
    <property type="match status" value="1"/>
</dbReference>
<keyword evidence="9" id="KW-1185">Reference proteome</keyword>
<accession>A0A9N9FDT1</accession>
<evidence type="ECO:0000259" key="6">
    <source>
        <dbReference type="Pfam" id="PF07731"/>
    </source>
</evidence>
<dbReference type="Proteomes" id="UP000789759">
    <property type="component" value="Unassembled WGS sequence"/>
</dbReference>
<organism evidence="8 9">
    <name type="scientific">Cetraspora pellucida</name>
    <dbReference type="NCBI Taxonomy" id="1433469"/>
    <lineage>
        <taxon>Eukaryota</taxon>
        <taxon>Fungi</taxon>
        <taxon>Fungi incertae sedis</taxon>
        <taxon>Mucoromycota</taxon>
        <taxon>Glomeromycotina</taxon>
        <taxon>Glomeromycetes</taxon>
        <taxon>Diversisporales</taxon>
        <taxon>Gigasporaceae</taxon>
        <taxon>Cetraspora</taxon>
    </lineage>
</organism>
<dbReference type="InterPro" id="IPR045087">
    <property type="entry name" value="Cu-oxidase_fam"/>
</dbReference>
<reference evidence="8" key="1">
    <citation type="submission" date="2021-06" db="EMBL/GenBank/DDBJ databases">
        <authorList>
            <person name="Kallberg Y."/>
            <person name="Tangrot J."/>
            <person name="Rosling A."/>
        </authorList>
    </citation>
    <scope>NUCLEOTIDE SEQUENCE</scope>
    <source>
        <strain evidence="8">FL966</strain>
    </source>
</reference>
<comment type="caution">
    <text evidence="8">The sequence shown here is derived from an EMBL/GenBank/DDBJ whole genome shotgun (WGS) entry which is preliminary data.</text>
</comment>
<gene>
    <name evidence="8" type="ORF">CPELLU_LOCUS3649</name>
</gene>
<dbReference type="InterPro" id="IPR011706">
    <property type="entry name" value="Cu-oxidase_C"/>
</dbReference>
<dbReference type="Pfam" id="PF00394">
    <property type="entry name" value="Cu-oxidase"/>
    <property type="match status" value="1"/>
</dbReference>
<proteinExistence type="inferred from homology"/>
<protein>
    <submittedName>
        <fullName evidence="8">12164_t:CDS:1</fullName>
    </submittedName>
</protein>
<feature type="domain" description="Plastocyanin-like" evidence="7">
    <location>
        <begin position="59"/>
        <end position="132"/>
    </location>
</feature>
<dbReference type="Pfam" id="PF07732">
    <property type="entry name" value="Cu-oxidase_3"/>
    <property type="match status" value="1"/>
</dbReference>
<evidence type="ECO:0000259" key="5">
    <source>
        <dbReference type="Pfam" id="PF00394"/>
    </source>
</evidence>
<evidence type="ECO:0000259" key="7">
    <source>
        <dbReference type="Pfam" id="PF07732"/>
    </source>
</evidence>
<dbReference type="PANTHER" id="PTHR11709">
    <property type="entry name" value="MULTI-COPPER OXIDASE"/>
    <property type="match status" value="1"/>
</dbReference>
<comment type="similarity">
    <text evidence="1">Belongs to the multicopper oxidase family.</text>
</comment>
<evidence type="ECO:0000256" key="2">
    <source>
        <dbReference type="ARBA" id="ARBA00022723"/>
    </source>
</evidence>
<dbReference type="InterPro" id="IPR008972">
    <property type="entry name" value="Cupredoxin"/>
</dbReference>
<dbReference type="InterPro" id="IPR011707">
    <property type="entry name" value="Cu-oxidase-like_N"/>
</dbReference>
<dbReference type="InterPro" id="IPR001117">
    <property type="entry name" value="Cu-oxidase_2nd"/>
</dbReference>
<dbReference type="GO" id="GO:0016491">
    <property type="term" value="F:oxidoreductase activity"/>
    <property type="evidence" value="ECO:0007669"/>
    <property type="project" value="UniProtKB-KW"/>
</dbReference>
<dbReference type="SUPFAM" id="SSF49503">
    <property type="entry name" value="Cupredoxins"/>
    <property type="match status" value="3"/>
</dbReference>
<dbReference type="Pfam" id="PF07731">
    <property type="entry name" value="Cu-oxidase_2"/>
    <property type="match status" value="1"/>
</dbReference>
<feature type="domain" description="Plastocyanin-like" evidence="5">
    <location>
        <begin position="142"/>
        <end position="313"/>
    </location>
</feature>
<evidence type="ECO:0000256" key="3">
    <source>
        <dbReference type="ARBA" id="ARBA00023002"/>
    </source>
</evidence>
<dbReference type="AlphaFoldDB" id="A0A9N9FDT1"/>
<evidence type="ECO:0000313" key="9">
    <source>
        <dbReference type="Proteomes" id="UP000789759"/>
    </source>
</evidence>
<sequence length="564" mass="63121">MSDAATIRRRGFTPPNFNMELFQPLAPITTTEPTTHDINFVLSYTDLAPDGYTRKVWTVNDPTTIHWHGIFQIGSNWYDGVGGQTQCPILSGASLVYDFTVGDQVGTYWWHSHYLAQYVDGVRGPFIINDPSDPYLSSYDFEYVLTVEDWYHSPSADLVAMRLSPGYQGFNPIPDAGLITGRGQYNCSAALDGSKCDSNNMPAIYGVKKGKRYRFRIINMSAEAFFWFSIDEHMLQIIEVDGVSVKAINVTVLPIHIGQRFSIIVEASQEVGNYWIRADIPQDCIMNSPTTINTHSALYDNMNITGILQYEGAPNDTFPKSKKVDDEWSKNLFPCRDLDVDLIKPFMEVAPPKNITDQINISVTLHPDDKNTTKAYINGQSWVPDITNPSIMKIMAENISATAFPINANAYGYDTEGGAVEIVIFRISSAEKYPVTSKYNLVDPPLRDTLTVPGNGWAVIRYIINNPGVWAFHCHIEWHVELGMVFQLIEQQEKIKQLKLPDSVAGLCKAGYQNTRRIAHSSPDEDVTITGGGYVIHHSSKKSLVSVKKKGLQFANKKRFGSFG</sequence>
<feature type="domain" description="Plastocyanin-like" evidence="6">
    <location>
        <begin position="432"/>
        <end position="492"/>
    </location>
</feature>